<evidence type="ECO:0000313" key="1">
    <source>
        <dbReference type="EMBL" id="KAI9913598.1"/>
    </source>
</evidence>
<gene>
    <name evidence="1" type="ORF">PsorP6_006661</name>
</gene>
<reference evidence="1 2" key="1">
    <citation type="journal article" date="2022" name="bioRxiv">
        <title>The genome of the oomycete Peronosclerospora sorghi, a cosmopolitan pathogen of maize and sorghum, is inflated with dispersed pseudogenes.</title>
        <authorList>
            <person name="Fletcher K."/>
            <person name="Martin F."/>
            <person name="Isakeit T."/>
            <person name="Cavanaugh K."/>
            <person name="Magill C."/>
            <person name="Michelmore R."/>
        </authorList>
    </citation>
    <scope>NUCLEOTIDE SEQUENCE [LARGE SCALE GENOMIC DNA]</scope>
    <source>
        <strain evidence="1">P6</strain>
    </source>
</reference>
<protein>
    <submittedName>
        <fullName evidence="1">Uncharacterized protein</fullName>
    </submittedName>
</protein>
<dbReference type="Proteomes" id="UP001163321">
    <property type="component" value="Chromosome 4"/>
</dbReference>
<comment type="caution">
    <text evidence="1">The sequence shown here is derived from an EMBL/GenBank/DDBJ whole genome shotgun (WGS) entry which is preliminary data.</text>
</comment>
<accession>A0ACC0W461</accession>
<name>A0ACC0W461_9STRA</name>
<sequence length="432" mass="48629">MRDSLSASRMTQSRVSDPNACGLRLWLLSANTIHGVTYYRIVGRFTSTGQTWEVSHRYSEFLKLRDKLVKFLATSMDKCPGCCNYLHAIQRFDFPKKHLFASRAPPVVHYRVKALRSFLNLLASWAFSKTPKCPTCGGYAFEVVRNFVLDGNHAGSADANMTSIRESMTVKAFAEPNVASVRASMQTRNHRFMSSESVGDLDLTQSMYVPKQGKQARPSEGLALGGALAPQASQQETPSLKQSKGTQKLQQQASNEHQRLQQRRWDPDEDPYDVFNDYLPTKQSKGRKVMQASMEEKMQSGKFMSRPLDESIEEGKLRRQQETEARGSRETLRKHRSVPRNLSARRVLAESDLSVDTSAFERPLSKQNVAKHTSDEVQHHEVPDSENRTSSSVCSDEDELELTGVTMGSSPHGTAKRGVDNLWQPWELARVA</sequence>
<dbReference type="EMBL" id="CM047583">
    <property type="protein sequence ID" value="KAI9913598.1"/>
    <property type="molecule type" value="Genomic_DNA"/>
</dbReference>
<proteinExistence type="predicted"/>
<evidence type="ECO:0000313" key="2">
    <source>
        <dbReference type="Proteomes" id="UP001163321"/>
    </source>
</evidence>
<keyword evidence="2" id="KW-1185">Reference proteome</keyword>
<organism evidence="1 2">
    <name type="scientific">Peronosclerospora sorghi</name>
    <dbReference type="NCBI Taxonomy" id="230839"/>
    <lineage>
        <taxon>Eukaryota</taxon>
        <taxon>Sar</taxon>
        <taxon>Stramenopiles</taxon>
        <taxon>Oomycota</taxon>
        <taxon>Peronosporomycetes</taxon>
        <taxon>Peronosporales</taxon>
        <taxon>Peronosporaceae</taxon>
        <taxon>Peronosclerospora</taxon>
    </lineage>
</organism>